<evidence type="ECO:0000313" key="2">
    <source>
        <dbReference type="Proteomes" id="UP000220840"/>
    </source>
</evidence>
<keyword evidence="2" id="KW-1185">Reference proteome</keyword>
<proteinExistence type="predicted"/>
<organism evidence="1 2">
    <name type="scientific">Clostridium neonatale</name>
    <dbReference type="NCBI Taxonomy" id="137838"/>
    <lineage>
        <taxon>Bacteria</taxon>
        <taxon>Bacillati</taxon>
        <taxon>Bacillota</taxon>
        <taxon>Clostridia</taxon>
        <taxon>Eubacteriales</taxon>
        <taxon>Clostridiaceae</taxon>
        <taxon>Clostridium</taxon>
    </lineage>
</organism>
<dbReference type="EMBL" id="PDCJ01000001">
    <property type="protein sequence ID" value="PEG31432.1"/>
    <property type="molecule type" value="Genomic_DNA"/>
</dbReference>
<reference evidence="1 2" key="1">
    <citation type="submission" date="2017-10" db="EMBL/GenBank/DDBJ databases">
        <title>Effective Description of Clostridium neonatale sp. nov. linked to necrotizing enterocolitis in neonates and a clarification of species assignable to the genus Clostridium (Prazmowski 1880) emend. Lawson and Rainey 2016.</title>
        <authorList>
            <person name="Bernard K."/>
            <person name="Burdz T."/>
            <person name="Wiebe D."/>
            <person name="Balcewich B."/>
            <person name="Alfa M."/>
            <person name="Bernier A.-M."/>
        </authorList>
    </citation>
    <scope>NUCLEOTIDE SEQUENCE [LARGE SCALE GENOMIC DNA]</scope>
    <source>
        <strain evidence="1 2">LCDC99A005</strain>
    </source>
</reference>
<sequence length="112" mass="13540">MLWNSIDKQKFMLYINRDIDLKIKVYEKNDKDEVYMNYKGFNLTIPMLVWEFGEDLSLASIEDVSIEGESTFDKHFVINKNDKDKFLDEIYFFLVDNNMDSVLQEKYRVSWK</sequence>
<name>A0A2A7MHX0_9CLOT</name>
<dbReference type="RefSeq" id="WP_058295589.1">
    <property type="nucleotide sequence ID" value="NZ_CAMRXB010000046.1"/>
</dbReference>
<comment type="caution">
    <text evidence="1">The sequence shown here is derived from an EMBL/GenBank/DDBJ whole genome shotgun (WGS) entry which is preliminary data.</text>
</comment>
<accession>A0A2A7MHX0</accession>
<gene>
    <name evidence="1" type="ORF">CQ394_06925</name>
</gene>
<evidence type="ECO:0000313" key="1">
    <source>
        <dbReference type="EMBL" id="PEG31432.1"/>
    </source>
</evidence>
<dbReference type="Proteomes" id="UP000220840">
    <property type="component" value="Unassembled WGS sequence"/>
</dbReference>
<dbReference type="AlphaFoldDB" id="A0A2A7MHX0"/>
<dbReference type="OrthoDB" id="9891867at2"/>
<protein>
    <submittedName>
        <fullName evidence="1">Uncharacterized protein</fullName>
    </submittedName>
</protein>